<protein>
    <submittedName>
        <fullName evidence="4">NADP-dependent 3-hydroxy acid dehydrogenase YdfG</fullName>
    </submittedName>
</protein>
<dbReference type="EMBL" id="FOFA01000003">
    <property type="protein sequence ID" value="SEQ47249.1"/>
    <property type="molecule type" value="Genomic_DNA"/>
</dbReference>
<proteinExistence type="inferred from homology"/>
<dbReference type="InterPro" id="IPR036291">
    <property type="entry name" value="NAD(P)-bd_dom_sf"/>
</dbReference>
<dbReference type="SUPFAM" id="SSF51735">
    <property type="entry name" value="NAD(P)-binding Rossmann-fold domains"/>
    <property type="match status" value="1"/>
</dbReference>
<keyword evidence="5" id="KW-1185">Reference proteome</keyword>
<evidence type="ECO:0000256" key="3">
    <source>
        <dbReference type="ARBA" id="ARBA00023002"/>
    </source>
</evidence>
<gene>
    <name evidence="4" type="ORF">SAMN05421756_103564</name>
</gene>
<keyword evidence="3" id="KW-0560">Oxidoreductase</keyword>
<evidence type="ECO:0000256" key="2">
    <source>
        <dbReference type="ARBA" id="ARBA00022857"/>
    </source>
</evidence>
<reference evidence="5" key="1">
    <citation type="submission" date="2016-10" db="EMBL/GenBank/DDBJ databases">
        <authorList>
            <person name="Varghese N."/>
            <person name="Submissions S."/>
        </authorList>
    </citation>
    <scope>NUCLEOTIDE SEQUENCE [LARGE SCALE GENOMIC DNA]</scope>
    <source>
        <strain evidence="5">CGMCC 4.6856</strain>
    </source>
</reference>
<dbReference type="OrthoDB" id="158573at2"/>
<dbReference type="STRING" id="1036181.SAMN05421756_103564"/>
<dbReference type="PANTHER" id="PTHR43391">
    <property type="entry name" value="RETINOL DEHYDROGENASE-RELATED"/>
    <property type="match status" value="1"/>
</dbReference>
<organism evidence="4 5">
    <name type="scientific">Microlunatus flavus</name>
    <dbReference type="NCBI Taxonomy" id="1036181"/>
    <lineage>
        <taxon>Bacteria</taxon>
        <taxon>Bacillati</taxon>
        <taxon>Actinomycetota</taxon>
        <taxon>Actinomycetes</taxon>
        <taxon>Propionibacteriales</taxon>
        <taxon>Propionibacteriaceae</taxon>
        <taxon>Microlunatus</taxon>
    </lineage>
</organism>
<evidence type="ECO:0000256" key="1">
    <source>
        <dbReference type="ARBA" id="ARBA00006484"/>
    </source>
</evidence>
<dbReference type="RefSeq" id="WP_091179499.1">
    <property type="nucleotide sequence ID" value="NZ_FOFA01000003.1"/>
</dbReference>
<comment type="similarity">
    <text evidence="1">Belongs to the short-chain dehydrogenases/reductases (SDR) family.</text>
</comment>
<dbReference type="Pfam" id="PF00106">
    <property type="entry name" value="adh_short"/>
    <property type="match status" value="1"/>
</dbReference>
<accession>A0A1H9GAY9</accession>
<keyword evidence="2" id="KW-0521">NADP</keyword>
<dbReference type="CDD" id="cd05233">
    <property type="entry name" value="SDR_c"/>
    <property type="match status" value="1"/>
</dbReference>
<dbReference type="PRINTS" id="PR00081">
    <property type="entry name" value="GDHRDH"/>
</dbReference>
<dbReference type="PANTHER" id="PTHR43391:SF14">
    <property type="entry name" value="DEHYDROGENASE_REDUCTASE SDR FAMILY PROTEIN 7-LIKE"/>
    <property type="match status" value="1"/>
</dbReference>
<dbReference type="Proteomes" id="UP000198504">
    <property type="component" value="Unassembled WGS sequence"/>
</dbReference>
<sequence length="243" mass="25156">MSGRVVWVTGAGSGMGRAAAVAAARTGRRVALSGRRREALEETASLAAEAGRDAGGETLVVPLDVADAGAVPGAAALVRERWGRVDDLVLAAGLNQPRRAWADQDLAGFSDVVTTNLTGVVAVVDAALPDLRASGGQVVVVSSYSGWRFSPGAGVAYSSSKTALTMVCQTLNAQEARHGVRACHLCPGDVDTDFLGFRPQVPDEAARAVMLTPDDVARTVLFVLDSPAHVRIDELVVSPVSQT</sequence>
<dbReference type="Gene3D" id="3.40.50.720">
    <property type="entry name" value="NAD(P)-binding Rossmann-like Domain"/>
    <property type="match status" value="1"/>
</dbReference>
<name>A0A1H9GAY9_9ACTN</name>
<dbReference type="AlphaFoldDB" id="A0A1H9GAY9"/>
<dbReference type="GO" id="GO:0016491">
    <property type="term" value="F:oxidoreductase activity"/>
    <property type="evidence" value="ECO:0007669"/>
    <property type="project" value="UniProtKB-KW"/>
</dbReference>
<dbReference type="InterPro" id="IPR002347">
    <property type="entry name" value="SDR_fam"/>
</dbReference>
<evidence type="ECO:0000313" key="4">
    <source>
        <dbReference type="EMBL" id="SEQ47249.1"/>
    </source>
</evidence>
<evidence type="ECO:0000313" key="5">
    <source>
        <dbReference type="Proteomes" id="UP000198504"/>
    </source>
</evidence>